<keyword evidence="1" id="KW-1133">Transmembrane helix</keyword>
<keyword evidence="1" id="KW-0812">Transmembrane</keyword>
<feature type="domain" description="Acyltransferase 3" evidence="2">
    <location>
        <begin position="15"/>
        <end position="321"/>
    </location>
</feature>
<gene>
    <name evidence="3" type="ORF">PX653_09395</name>
</gene>
<keyword evidence="4" id="KW-1185">Reference proteome</keyword>
<reference evidence="3 4" key="1">
    <citation type="submission" date="2023-02" db="EMBL/GenBank/DDBJ databases">
        <title>Gemone sequence of Telluria chitinolytica ACM 3522T.</title>
        <authorList>
            <person name="Frediansyah A."/>
            <person name="Miess H."/>
            <person name="Gross H."/>
        </authorList>
    </citation>
    <scope>NUCLEOTIDE SEQUENCE [LARGE SCALE GENOMIC DNA]</scope>
    <source>
        <strain evidence="3 4">ACM 3522</strain>
    </source>
</reference>
<organism evidence="3 4">
    <name type="scientific">Pseudoduganella chitinolytica</name>
    <dbReference type="NCBI Taxonomy" id="34070"/>
    <lineage>
        <taxon>Bacteria</taxon>
        <taxon>Pseudomonadati</taxon>
        <taxon>Pseudomonadota</taxon>
        <taxon>Betaproteobacteria</taxon>
        <taxon>Burkholderiales</taxon>
        <taxon>Oxalobacteraceae</taxon>
        <taxon>Telluria group</taxon>
        <taxon>Pseudoduganella</taxon>
    </lineage>
</organism>
<evidence type="ECO:0000313" key="3">
    <source>
        <dbReference type="EMBL" id="WEF34956.1"/>
    </source>
</evidence>
<dbReference type="InterPro" id="IPR050879">
    <property type="entry name" value="Acyltransferase_3"/>
</dbReference>
<feature type="transmembrane region" description="Helical" evidence="1">
    <location>
        <begin position="250"/>
        <end position="268"/>
    </location>
</feature>
<accession>A0ABY8BJ48</accession>
<feature type="transmembrane region" description="Helical" evidence="1">
    <location>
        <begin position="87"/>
        <end position="107"/>
    </location>
</feature>
<dbReference type="PANTHER" id="PTHR23028">
    <property type="entry name" value="ACETYLTRANSFERASE"/>
    <property type="match status" value="1"/>
</dbReference>
<proteinExistence type="predicted"/>
<dbReference type="InterPro" id="IPR002656">
    <property type="entry name" value="Acyl_transf_3_dom"/>
</dbReference>
<feature type="transmembrane region" description="Helical" evidence="1">
    <location>
        <begin position="305"/>
        <end position="326"/>
    </location>
</feature>
<name>A0ABY8BJ48_9BURK</name>
<evidence type="ECO:0000313" key="4">
    <source>
        <dbReference type="Proteomes" id="UP001216510"/>
    </source>
</evidence>
<evidence type="ECO:0000259" key="2">
    <source>
        <dbReference type="Pfam" id="PF01757"/>
    </source>
</evidence>
<dbReference type="PANTHER" id="PTHR23028:SF131">
    <property type="entry name" value="BLR2367 PROTEIN"/>
    <property type="match status" value="1"/>
</dbReference>
<keyword evidence="1" id="KW-0472">Membrane</keyword>
<dbReference type="EMBL" id="CP119083">
    <property type="protein sequence ID" value="WEF34956.1"/>
    <property type="molecule type" value="Genomic_DNA"/>
</dbReference>
<feature type="transmembrane region" description="Helical" evidence="1">
    <location>
        <begin position="224"/>
        <end position="244"/>
    </location>
</feature>
<dbReference type="RefSeq" id="WP_277417627.1">
    <property type="nucleotide sequence ID" value="NZ_CP119083.1"/>
</dbReference>
<keyword evidence="3" id="KW-0808">Transferase</keyword>
<dbReference type="Proteomes" id="UP001216510">
    <property type="component" value="Chromosome"/>
</dbReference>
<feature type="transmembrane region" description="Helical" evidence="1">
    <location>
        <begin position="175"/>
        <end position="194"/>
    </location>
</feature>
<dbReference type="Pfam" id="PF01757">
    <property type="entry name" value="Acyl_transf_3"/>
    <property type="match status" value="1"/>
</dbReference>
<evidence type="ECO:0000256" key="1">
    <source>
        <dbReference type="SAM" id="Phobius"/>
    </source>
</evidence>
<sequence>MSIARREYANNFTPLRLLLALLVLLAHAPELVDGDRRREPLTRLFGTLSFGESAVDCFFLLSGYLIVQSWLAAPHAASYLRKRVLRIYPGFVVASLVCGMVVGPLGADAAAYAAQFWPGGFVAGIALLQTPVVPPVFAGQPHASVNGSMWTIALEFACYLTVLAAGLAGALRRRLAWLLASAALVAGALAWQLAGRTLPDLPRLAMCFFCGGSFFLYREPVARWPAGPVVVSLVTLILLAALTSRVLAEPALATLGCWLLLRAAFAPAPALAPLRRLPDVSYGVYLYGWPVQKLLLWYWPALSPWTLFALAAPLAIALGTASWYLVEKPCLALRDWGWRKTRDSPLFQGNLAKKR</sequence>
<protein>
    <submittedName>
        <fullName evidence="3">Acyltransferase</fullName>
    </submittedName>
</protein>
<dbReference type="GO" id="GO:0016746">
    <property type="term" value="F:acyltransferase activity"/>
    <property type="evidence" value="ECO:0007669"/>
    <property type="project" value="UniProtKB-KW"/>
</dbReference>
<keyword evidence="3" id="KW-0012">Acyltransferase</keyword>
<feature type="transmembrane region" description="Helical" evidence="1">
    <location>
        <begin position="149"/>
        <end position="168"/>
    </location>
</feature>